<accession>A0A7M1RWD5</accession>
<dbReference type="EMBL" id="MT774379">
    <property type="protein sequence ID" value="QOR58434.1"/>
    <property type="molecule type" value="Genomic_DNA"/>
</dbReference>
<dbReference type="Proteomes" id="UP000594051">
    <property type="component" value="Segment"/>
</dbReference>
<evidence type="ECO:0000313" key="2">
    <source>
        <dbReference type="Proteomes" id="UP000594051"/>
    </source>
</evidence>
<reference evidence="1 2" key="1">
    <citation type="submission" date="2020-07" db="EMBL/GenBank/DDBJ databases">
        <title>Taxonomic proposal: Crassvirales, a new order of highly abundant and diverse bacterial viruses.</title>
        <authorList>
            <person name="Shkoporov A.N."/>
            <person name="Stockdale S.R."/>
            <person name="Guerin E."/>
            <person name="Ross R.P."/>
            <person name="Hill C."/>
        </authorList>
    </citation>
    <scope>NUCLEOTIDE SEQUENCE [LARGE SCALE GENOMIC DNA]</scope>
</reference>
<proteinExistence type="predicted"/>
<protein>
    <submittedName>
        <fullName evidence="1">Uncharacterized protein</fullName>
    </submittedName>
</protein>
<keyword evidence="2" id="KW-1185">Reference proteome</keyword>
<organism evidence="1 2">
    <name type="scientific">uncultured phage cr118_1</name>
    <dbReference type="NCBI Taxonomy" id="2772063"/>
    <lineage>
        <taxon>Viruses</taxon>
        <taxon>Duplodnaviria</taxon>
        <taxon>Heunggongvirae</taxon>
        <taxon>Uroviricota</taxon>
        <taxon>Caudoviricetes</taxon>
        <taxon>Crassvirales</taxon>
        <taxon>Suoliviridae</taxon>
        <taxon>Uncouvirinae</taxon>
        <taxon>Besingivirus</taxon>
        <taxon>Besingivirus coli</taxon>
    </lineage>
</organism>
<name>A0A7M1RWD5_9CAUD</name>
<dbReference type="KEGG" id="vg:65128905"/>
<dbReference type="RefSeq" id="YP_010110592.1">
    <property type="nucleotide sequence ID" value="NC_055872.1"/>
</dbReference>
<evidence type="ECO:0000313" key="1">
    <source>
        <dbReference type="EMBL" id="QOR58434.1"/>
    </source>
</evidence>
<sequence>MASLTMWRELNSKTRKELYDSYRSIYPNIRYSQVQKDFDDWYNGYNINNKNNIVINDTVIPYINGIYDTDLSYNKNEPTVILPEIVVTAKKKNIQNNNLANTNMLKSVFYDSTIGPFLNITDPITHVGNIVHGNYDNMKDYIVDALNAEYGLLSKEFANKHPVIDFGVTLGTDILLGKISNSLKNKYKQYSPVIRDILDPYTTLNGRLGYYDNNIINRFISTVKRNNDIPDIPRIPEVIRKLNTGADNIIKIENNQVRLTPIESRFEYDHILRPDESNRLPITNMTMNAPVRDHAGVWNNNHDVYIFNGNYIFDKFKPTSIDPSDTFFAGQTLTTTPKNTTLLSGNKTKLKLAKKQGLETYSSKKARKLYETAIRNSTDKNWENYANELHNLYLKRGKQSIDDYKLLEAKTGLNSHTFDKNNLKITKDNIYYNNKSIFDYNNLVDDNLKFINEMLATKTKRDAIFNNTNVYQDVLYDPYSPIESLKRDEWGIILKK</sequence>
<dbReference type="GeneID" id="65128905"/>